<dbReference type="Proteomes" id="UP000634011">
    <property type="component" value="Unassembled WGS sequence"/>
</dbReference>
<keyword evidence="2" id="KW-1185">Reference proteome</keyword>
<comment type="caution">
    <text evidence="1">The sequence shown here is derived from an EMBL/GenBank/DDBJ whole genome shotgun (WGS) entry which is preliminary data.</text>
</comment>
<dbReference type="RefSeq" id="WP_186913327.1">
    <property type="nucleotide sequence ID" value="NZ_JACOFV010000014.1"/>
</dbReference>
<evidence type="ECO:0000313" key="1">
    <source>
        <dbReference type="EMBL" id="MBC3863384.1"/>
    </source>
</evidence>
<organism evidence="1 2">
    <name type="scientific">Undibacterium jejuense</name>
    <dbReference type="NCBI Taxonomy" id="1344949"/>
    <lineage>
        <taxon>Bacteria</taxon>
        <taxon>Pseudomonadati</taxon>
        <taxon>Pseudomonadota</taxon>
        <taxon>Betaproteobacteria</taxon>
        <taxon>Burkholderiales</taxon>
        <taxon>Oxalobacteraceae</taxon>
        <taxon>Undibacterium</taxon>
    </lineage>
</organism>
<name>A0A923KQT8_9BURK</name>
<reference evidence="1" key="1">
    <citation type="submission" date="2020-08" db="EMBL/GenBank/DDBJ databases">
        <title>Novel species isolated from subtropical streams in China.</title>
        <authorList>
            <person name="Lu H."/>
        </authorList>
    </citation>
    <scope>NUCLEOTIDE SEQUENCE</scope>
    <source>
        <strain evidence="1">KACC 12607</strain>
    </source>
</reference>
<dbReference type="AlphaFoldDB" id="A0A923KQT8"/>
<accession>A0A923KQT8</accession>
<sequence length="60" mass="6785">MHEKKEIALDMTAVLEKYRAIFSWDIPEVNIAAVDQVVLKEMALALKQLSQSSQAPENNK</sequence>
<protein>
    <submittedName>
        <fullName evidence="1">Uncharacterized protein</fullName>
    </submittedName>
</protein>
<gene>
    <name evidence="1" type="ORF">H8K32_14865</name>
</gene>
<evidence type="ECO:0000313" key="2">
    <source>
        <dbReference type="Proteomes" id="UP000634011"/>
    </source>
</evidence>
<dbReference type="EMBL" id="JACOFV010000014">
    <property type="protein sequence ID" value="MBC3863384.1"/>
    <property type="molecule type" value="Genomic_DNA"/>
</dbReference>
<proteinExistence type="predicted"/>